<dbReference type="EMBL" id="JAVRHO010000007">
    <property type="protein sequence ID" value="MDT0646273.1"/>
    <property type="molecule type" value="Genomic_DNA"/>
</dbReference>
<organism evidence="2 3">
    <name type="scientific">Autumnicola lenta</name>
    <dbReference type="NCBI Taxonomy" id="3075593"/>
    <lineage>
        <taxon>Bacteria</taxon>
        <taxon>Pseudomonadati</taxon>
        <taxon>Bacteroidota</taxon>
        <taxon>Flavobacteriia</taxon>
        <taxon>Flavobacteriales</taxon>
        <taxon>Flavobacteriaceae</taxon>
        <taxon>Autumnicola</taxon>
    </lineage>
</organism>
<feature type="transmembrane region" description="Helical" evidence="1">
    <location>
        <begin position="65"/>
        <end position="84"/>
    </location>
</feature>
<sequence length="281" mass="33245">MKSEFLIPLWYTIKRDMIRQNNTVVRSTLRFFSSMLRDYVWIPIYVFWTVEGLGSLNILGAFLHLIAFSIAYEIGYIYADNIGIKREKITTRNVVYEEPVPDKEIYLSMIIRLVVLSVLLFIMQAWLNYFIVLLYAMGIFIFILHAHLTEKLRIFTFIGLRFNKGFIPYAFLIFLLAPEEIWVISFLLLGISIFYSISYASRKLELRFINVYEPKYFWLRFLLTFLLAAPAAYFSRYSLEKFSWMYGVFTLTHLVIIGFSQISRLINNHNTIFQKFFEAGG</sequence>
<evidence type="ECO:0000313" key="3">
    <source>
        <dbReference type="Proteomes" id="UP001245285"/>
    </source>
</evidence>
<keyword evidence="3" id="KW-1185">Reference proteome</keyword>
<feature type="transmembrane region" description="Helical" evidence="1">
    <location>
        <begin position="246"/>
        <end position="266"/>
    </location>
</feature>
<keyword evidence="1" id="KW-1133">Transmembrane helix</keyword>
<evidence type="ECO:0000256" key="1">
    <source>
        <dbReference type="SAM" id="Phobius"/>
    </source>
</evidence>
<feature type="transmembrane region" description="Helical" evidence="1">
    <location>
        <begin position="129"/>
        <end position="148"/>
    </location>
</feature>
<dbReference type="Proteomes" id="UP001245285">
    <property type="component" value="Unassembled WGS sequence"/>
</dbReference>
<feature type="transmembrane region" description="Helical" evidence="1">
    <location>
        <begin position="169"/>
        <end position="197"/>
    </location>
</feature>
<feature type="transmembrane region" description="Helical" evidence="1">
    <location>
        <begin position="105"/>
        <end position="123"/>
    </location>
</feature>
<feature type="transmembrane region" description="Helical" evidence="1">
    <location>
        <begin position="217"/>
        <end position="234"/>
    </location>
</feature>
<protein>
    <submittedName>
        <fullName evidence="2">Uncharacterized protein</fullName>
    </submittedName>
</protein>
<dbReference type="RefSeq" id="WP_311494448.1">
    <property type="nucleotide sequence ID" value="NZ_JAVRHO010000007.1"/>
</dbReference>
<proteinExistence type="predicted"/>
<keyword evidence="1" id="KW-0472">Membrane</keyword>
<keyword evidence="1" id="KW-0812">Transmembrane</keyword>
<gene>
    <name evidence="2" type="ORF">RM545_06190</name>
</gene>
<feature type="transmembrane region" description="Helical" evidence="1">
    <location>
        <begin position="39"/>
        <end position="59"/>
    </location>
</feature>
<evidence type="ECO:0000313" key="2">
    <source>
        <dbReference type="EMBL" id="MDT0646273.1"/>
    </source>
</evidence>
<reference evidence="2 3" key="1">
    <citation type="submission" date="2023-09" db="EMBL/GenBank/DDBJ databases">
        <authorList>
            <person name="Rey-Velasco X."/>
        </authorList>
    </citation>
    <scope>NUCLEOTIDE SEQUENCE [LARGE SCALE GENOMIC DNA]</scope>
    <source>
        <strain evidence="2 3">F260</strain>
    </source>
</reference>
<name>A0ABU3CJ67_9FLAO</name>
<comment type="caution">
    <text evidence="2">The sequence shown here is derived from an EMBL/GenBank/DDBJ whole genome shotgun (WGS) entry which is preliminary data.</text>
</comment>
<accession>A0ABU3CJ67</accession>